<evidence type="ECO:0008006" key="3">
    <source>
        <dbReference type="Google" id="ProtNLM"/>
    </source>
</evidence>
<gene>
    <name evidence="1" type="ORF">BGE01nite_15230</name>
</gene>
<organism evidence="1 2">
    <name type="scientific">Brevifollis gellanilyticus</name>
    <dbReference type="NCBI Taxonomy" id="748831"/>
    <lineage>
        <taxon>Bacteria</taxon>
        <taxon>Pseudomonadati</taxon>
        <taxon>Verrucomicrobiota</taxon>
        <taxon>Verrucomicrobiia</taxon>
        <taxon>Verrucomicrobiales</taxon>
        <taxon>Verrucomicrobiaceae</taxon>
    </lineage>
</organism>
<comment type="caution">
    <text evidence="1">The sequence shown here is derived from an EMBL/GenBank/DDBJ whole genome shotgun (WGS) entry which is preliminary data.</text>
</comment>
<proteinExistence type="predicted"/>
<dbReference type="Proteomes" id="UP000321577">
    <property type="component" value="Unassembled WGS sequence"/>
</dbReference>
<dbReference type="EMBL" id="BKAG01000008">
    <property type="protein sequence ID" value="GEP42232.1"/>
    <property type="molecule type" value="Genomic_DNA"/>
</dbReference>
<protein>
    <recommendedName>
        <fullName evidence="3">Lipoprotein</fullName>
    </recommendedName>
</protein>
<dbReference type="PROSITE" id="PS51257">
    <property type="entry name" value="PROKAR_LIPOPROTEIN"/>
    <property type="match status" value="1"/>
</dbReference>
<sequence>MLKAIIQNIHHGMSAKRPAFLMLSACLLLSACGKKEAVKTAAEAPKPAAVSDAKIDAEITDALNAPTPNQTDVQAELEGEAEDILAKYPNKTANELLNVPEVNAALKVGLTKLGQEKRLQDQINNSAQMVAKMKGLSGDPGTVGIDMDIKNYNHDQKSRMLQAVLSEDPKQIVSFITGEVGEAVPELTLEGAARASNGVAIRENPAPAK</sequence>
<accession>A0A512M679</accession>
<name>A0A512M679_9BACT</name>
<dbReference type="OrthoDB" id="9841233at2"/>
<evidence type="ECO:0000313" key="1">
    <source>
        <dbReference type="EMBL" id="GEP42232.1"/>
    </source>
</evidence>
<dbReference type="RefSeq" id="WP_146849834.1">
    <property type="nucleotide sequence ID" value="NZ_BKAG01000008.1"/>
</dbReference>
<dbReference type="AlphaFoldDB" id="A0A512M679"/>
<keyword evidence="2" id="KW-1185">Reference proteome</keyword>
<evidence type="ECO:0000313" key="2">
    <source>
        <dbReference type="Proteomes" id="UP000321577"/>
    </source>
</evidence>
<reference evidence="1 2" key="1">
    <citation type="submission" date="2019-07" db="EMBL/GenBank/DDBJ databases">
        <title>Whole genome shotgun sequence of Brevifollis gellanilyticus NBRC 108608.</title>
        <authorList>
            <person name="Hosoyama A."/>
            <person name="Uohara A."/>
            <person name="Ohji S."/>
            <person name="Ichikawa N."/>
        </authorList>
    </citation>
    <scope>NUCLEOTIDE SEQUENCE [LARGE SCALE GENOMIC DNA]</scope>
    <source>
        <strain evidence="1 2">NBRC 108608</strain>
    </source>
</reference>